<evidence type="ECO:0000313" key="2">
    <source>
        <dbReference type="Proteomes" id="UP000574390"/>
    </source>
</evidence>
<dbReference type="Proteomes" id="UP000574390">
    <property type="component" value="Unassembled WGS sequence"/>
</dbReference>
<reference evidence="1 2" key="1">
    <citation type="submission" date="2020-04" db="EMBL/GenBank/DDBJ databases">
        <title>Perkinsus olseni comparative genomics.</title>
        <authorList>
            <person name="Bogema D.R."/>
        </authorList>
    </citation>
    <scope>NUCLEOTIDE SEQUENCE [LARGE SCALE GENOMIC DNA]</scope>
    <source>
        <strain evidence="1">ATCC PRA-205</strain>
    </source>
</reference>
<name>A0A7J6SK05_PEROL</name>
<feature type="non-terminal residue" evidence="1">
    <location>
        <position position="1"/>
    </location>
</feature>
<protein>
    <submittedName>
        <fullName evidence="1">Uncharacterized protein</fullName>
    </submittedName>
</protein>
<feature type="non-terminal residue" evidence="1">
    <location>
        <position position="141"/>
    </location>
</feature>
<dbReference type="AlphaFoldDB" id="A0A7J6SK05"/>
<gene>
    <name evidence="1" type="ORF">FOZ62_008393</name>
</gene>
<accession>A0A7J6SK05</accession>
<dbReference type="EMBL" id="JABANM010014436">
    <property type="protein sequence ID" value="KAF4732636.1"/>
    <property type="molecule type" value="Genomic_DNA"/>
</dbReference>
<comment type="caution">
    <text evidence="1">The sequence shown here is derived from an EMBL/GenBank/DDBJ whole genome shotgun (WGS) entry which is preliminary data.</text>
</comment>
<evidence type="ECO:0000313" key="1">
    <source>
        <dbReference type="EMBL" id="KAF4732636.1"/>
    </source>
</evidence>
<sequence>DNDDKSTELMDGVLRQRYYQDQEKGSAAAAVVVADLGTHRWDGDDGELHPTLNEWQQQQQPTLNEWQQQQKEEEELGNIASRRMMMIRVYEQQPKHHWKGHLCNTINTISKPISDRLSPEEVLEVHLMVHLLPLEEGDLTM</sequence>
<proteinExistence type="predicted"/>
<organism evidence="1 2">
    <name type="scientific">Perkinsus olseni</name>
    <name type="common">Perkinsus atlanticus</name>
    <dbReference type="NCBI Taxonomy" id="32597"/>
    <lineage>
        <taxon>Eukaryota</taxon>
        <taxon>Sar</taxon>
        <taxon>Alveolata</taxon>
        <taxon>Perkinsozoa</taxon>
        <taxon>Perkinsea</taxon>
        <taxon>Perkinsida</taxon>
        <taxon>Perkinsidae</taxon>
        <taxon>Perkinsus</taxon>
    </lineage>
</organism>